<protein>
    <submittedName>
        <fullName evidence="2">Uncharacterized protein</fullName>
    </submittedName>
</protein>
<evidence type="ECO:0000313" key="3">
    <source>
        <dbReference type="Proteomes" id="UP000238916"/>
    </source>
</evidence>
<dbReference type="Proteomes" id="UP000238916">
    <property type="component" value="Unassembled WGS sequence"/>
</dbReference>
<accession>A0A2U3KM93</accession>
<evidence type="ECO:0000256" key="1">
    <source>
        <dbReference type="SAM" id="MobiDB-lite"/>
    </source>
</evidence>
<sequence>MYQHEVWPEVVWSLMTLAQKMKRGNEKNGKRNKSGDWKSEILVL</sequence>
<evidence type="ECO:0000313" key="2">
    <source>
        <dbReference type="EMBL" id="SPF40781.1"/>
    </source>
</evidence>
<reference evidence="3" key="1">
    <citation type="submission" date="2018-02" db="EMBL/GenBank/DDBJ databases">
        <authorList>
            <person name="Hausmann B."/>
        </authorList>
    </citation>
    <scope>NUCLEOTIDE SEQUENCE [LARGE SCALE GENOMIC DNA]</scope>
    <source>
        <strain evidence="3">Peat soil MAG SbF1</strain>
    </source>
</reference>
<organism evidence="2 3">
    <name type="scientific">Candidatus Desulfosporosinus infrequens</name>
    <dbReference type="NCBI Taxonomy" id="2043169"/>
    <lineage>
        <taxon>Bacteria</taxon>
        <taxon>Bacillati</taxon>
        <taxon>Bacillota</taxon>
        <taxon>Clostridia</taxon>
        <taxon>Eubacteriales</taxon>
        <taxon>Desulfitobacteriaceae</taxon>
        <taxon>Desulfosporosinus</taxon>
    </lineage>
</organism>
<proteinExistence type="predicted"/>
<feature type="region of interest" description="Disordered" evidence="1">
    <location>
        <begin position="23"/>
        <end position="44"/>
    </location>
</feature>
<name>A0A2U3KM93_9FIRM</name>
<dbReference type="AlphaFoldDB" id="A0A2U3KM93"/>
<gene>
    <name evidence="2" type="ORF">SBF1_2330016</name>
</gene>
<dbReference type="EMBL" id="OMOF01000150">
    <property type="protein sequence ID" value="SPF40781.1"/>
    <property type="molecule type" value="Genomic_DNA"/>
</dbReference>